<keyword evidence="2" id="KW-1185">Reference proteome</keyword>
<protein>
    <submittedName>
        <fullName evidence="1">Uncharacterized protein</fullName>
    </submittedName>
</protein>
<evidence type="ECO:0000313" key="1">
    <source>
        <dbReference type="EMBL" id="KAF6147233.1"/>
    </source>
</evidence>
<organism evidence="1 2">
    <name type="scientific">Kingdonia uniflora</name>
    <dbReference type="NCBI Taxonomy" id="39325"/>
    <lineage>
        <taxon>Eukaryota</taxon>
        <taxon>Viridiplantae</taxon>
        <taxon>Streptophyta</taxon>
        <taxon>Embryophyta</taxon>
        <taxon>Tracheophyta</taxon>
        <taxon>Spermatophyta</taxon>
        <taxon>Magnoliopsida</taxon>
        <taxon>Ranunculales</taxon>
        <taxon>Circaeasteraceae</taxon>
        <taxon>Kingdonia</taxon>
    </lineage>
</organism>
<proteinExistence type="predicted"/>
<accession>A0A7J7LX70</accession>
<dbReference type="AlphaFoldDB" id="A0A7J7LX70"/>
<reference evidence="1 2" key="1">
    <citation type="journal article" date="2020" name="IScience">
        <title>Genome Sequencing of the Endangered Kingdonia uniflora (Circaeasteraceae, Ranunculales) Reveals Potential Mechanisms of Evolutionary Specialization.</title>
        <authorList>
            <person name="Sun Y."/>
            <person name="Deng T."/>
            <person name="Zhang A."/>
            <person name="Moore M.J."/>
            <person name="Landis J.B."/>
            <person name="Lin N."/>
            <person name="Zhang H."/>
            <person name="Zhang X."/>
            <person name="Huang J."/>
            <person name="Zhang X."/>
            <person name="Sun H."/>
            <person name="Wang H."/>
        </authorList>
    </citation>
    <scope>NUCLEOTIDE SEQUENCE [LARGE SCALE GENOMIC DNA]</scope>
    <source>
        <strain evidence="1">TB1705</strain>
        <tissue evidence="1">Leaf</tissue>
    </source>
</reference>
<gene>
    <name evidence="1" type="ORF">GIB67_039363</name>
</gene>
<sequence length="58" mass="6700">MSSTLQYTTDRGIVHACYAGGYTHHEVSTINVDMIDVVWEAAMNILQFFYNVIFCRHE</sequence>
<dbReference type="OrthoDB" id="408954at2759"/>
<evidence type="ECO:0000313" key="2">
    <source>
        <dbReference type="Proteomes" id="UP000541444"/>
    </source>
</evidence>
<name>A0A7J7LX70_9MAGN</name>
<dbReference type="Proteomes" id="UP000541444">
    <property type="component" value="Unassembled WGS sequence"/>
</dbReference>
<comment type="caution">
    <text evidence="1">The sequence shown here is derived from an EMBL/GenBank/DDBJ whole genome shotgun (WGS) entry which is preliminary data.</text>
</comment>
<dbReference type="EMBL" id="JACGCM010001933">
    <property type="protein sequence ID" value="KAF6147233.1"/>
    <property type="molecule type" value="Genomic_DNA"/>
</dbReference>